<feature type="domain" description="FtsX extracellular" evidence="12">
    <location>
        <begin position="58"/>
        <end position="137"/>
    </location>
</feature>
<sequence length="297" mass="31288">MNFGFFTREAFTSIARNAVPSFAALASVLVTLLVLGVFIPIVQATTGAANDVRGQVIVNVYMKSDATPADAQRVLAQVNKIDGVKSVQYVSKSAAYAKERRKNPEAYDLLGSNPLPDTLRVTPTNPDNALALVSAIQPQTPGGGRTTIDPSIDSVGSSKDNTEKILTATRVVKLTTGLLAALLIVASILLISNTIRLSVFSRRREIQVMKLVGATDGFIRWPFVLEAVILGALGAVLAVLLLGVMKVALVDPLVSDFALLSAPSTIGFGVLVAILLGAGIFVSAMGSAISLRRFLQV</sequence>
<feature type="transmembrane region" description="Helical" evidence="10">
    <location>
        <begin position="221"/>
        <end position="245"/>
    </location>
</feature>
<dbReference type="PANTHER" id="PTHR47755">
    <property type="entry name" value="CELL DIVISION PROTEIN FTSX"/>
    <property type="match status" value="1"/>
</dbReference>
<dbReference type="InterPro" id="IPR004513">
    <property type="entry name" value="FtsX"/>
</dbReference>
<feature type="transmembrane region" description="Helical" evidence="10">
    <location>
        <begin position="178"/>
        <end position="200"/>
    </location>
</feature>
<keyword evidence="4" id="KW-1003">Cell membrane</keyword>
<evidence type="ECO:0000259" key="11">
    <source>
        <dbReference type="Pfam" id="PF02687"/>
    </source>
</evidence>
<evidence type="ECO:0000256" key="5">
    <source>
        <dbReference type="ARBA" id="ARBA00022618"/>
    </source>
</evidence>
<evidence type="ECO:0000256" key="7">
    <source>
        <dbReference type="ARBA" id="ARBA00022989"/>
    </source>
</evidence>
<dbReference type="GO" id="GO:0005886">
    <property type="term" value="C:plasma membrane"/>
    <property type="evidence" value="ECO:0007669"/>
    <property type="project" value="UniProtKB-SubCell"/>
</dbReference>
<dbReference type="GO" id="GO:0051301">
    <property type="term" value="P:cell division"/>
    <property type="evidence" value="ECO:0007669"/>
    <property type="project" value="UniProtKB-KW"/>
</dbReference>
<dbReference type="Pfam" id="PF02687">
    <property type="entry name" value="FtsX"/>
    <property type="match status" value="1"/>
</dbReference>
<evidence type="ECO:0000256" key="8">
    <source>
        <dbReference type="ARBA" id="ARBA00023136"/>
    </source>
</evidence>
<organism evidence="13">
    <name type="scientific">freshwater metagenome</name>
    <dbReference type="NCBI Taxonomy" id="449393"/>
    <lineage>
        <taxon>unclassified sequences</taxon>
        <taxon>metagenomes</taxon>
        <taxon>ecological metagenomes</taxon>
    </lineage>
</organism>
<evidence type="ECO:0000256" key="4">
    <source>
        <dbReference type="ARBA" id="ARBA00022475"/>
    </source>
</evidence>
<keyword evidence="9" id="KW-0131">Cell cycle</keyword>
<proteinExistence type="inferred from homology"/>
<keyword evidence="8 10" id="KW-0472">Membrane</keyword>
<dbReference type="AlphaFoldDB" id="A0A6J5Z7B8"/>
<feature type="transmembrane region" description="Helical" evidence="10">
    <location>
        <begin position="265"/>
        <end position="291"/>
    </location>
</feature>
<evidence type="ECO:0000259" key="12">
    <source>
        <dbReference type="Pfam" id="PF18075"/>
    </source>
</evidence>
<reference evidence="13" key="1">
    <citation type="submission" date="2020-05" db="EMBL/GenBank/DDBJ databases">
        <authorList>
            <person name="Chiriac C."/>
            <person name="Salcher M."/>
            <person name="Ghai R."/>
            <person name="Kavagutti S V."/>
        </authorList>
    </citation>
    <scope>NUCLEOTIDE SEQUENCE</scope>
</reference>
<dbReference type="InterPro" id="IPR040690">
    <property type="entry name" value="FtsX_ECD"/>
</dbReference>
<comment type="similarity">
    <text evidence="2">Belongs to the ABC-4 integral membrane protein family. FtsX subfamily.</text>
</comment>
<evidence type="ECO:0000313" key="13">
    <source>
        <dbReference type="EMBL" id="CAB4337318.1"/>
    </source>
</evidence>
<keyword evidence="5" id="KW-0132">Cell division</keyword>
<evidence type="ECO:0000256" key="2">
    <source>
        <dbReference type="ARBA" id="ARBA00007379"/>
    </source>
</evidence>
<dbReference type="Pfam" id="PF18075">
    <property type="entry name" value="FtsX_ECD"/>
    <property type="match status" value="1"/>
</dbReference>
<dbReference type="PIRSF" id="PIRSF003097">
    <property type="entry name" value="FtsX"/>
    <property type="match status" value="1"/>
</dbReference>
<comment type="subcellular location">
    <subcellularLocation>
        <location evidence="1">Cell membrane</location>
        <topology evidence="1">Multi-pass membrane protein</topology>
    </subcellularLocation>
</comment>
<protein>
    <recommendedName>
        <fullName evidence="3">Cell division protein FtsX</fullName>
    </recommendedName>
</protein>
<feature type="transmembrane region" description="Helical" evidence="10">
    <location>
        <begin position="21"/>
        <end position="42"/>
    </location>
</feature>
<evidence type="ECO:0000256" key="6">
    <source>
        <dbReference type="ARBA" id="ARBA00022692"/>
    </source>
</evidence>
<accession>A0A6J5Z7B8</accession>
<dbReference type="Gene3D" id="3.30.70.3040">
    <property type="match status" value="1"/>
</dbReference>
<evidence type="ECO:0000256" key="9">
    <source>
        <dbReference type="ARBA" id="ARBA00023306"/>
    </source>
</evidence>
<evidence type="ECO:0000256" key="3">
    <source>
        <dbReference type="ARBA" id="ARBA00021907"/>
    </source>
</evidence>
<dbReference type="NCBIfam" id="NF038347">
    <property type="entry name" value="FtsX_Gpos"/>
    <property type="match status" value="1"/>
</dbReference>
<name>A0A6J5Z7B8_9ZZZZ</name>
<keyword evidence="6 10" id="KW-0812">Transmembrane</keyword>
<dbReference type="InterPro" id="IPR058204">
    <property type="entry name" value="FtsX_firmicutes-type"/>
</dbReference>
<dbReference type="InterPro" id="IPR003838">
    <property type="entry name" value="ABC3_permease_C"/>
</dbReference>
<evidence type="ECO:0000256" key="1">
    <source>
        <dbReference type="ARBA" id="ARBA00004651"/>
    </source>
</evidence>
<feature type="domain" description="ABC3 transporter permease C-terminal" evidence="11">
    <location>
        <begin position="178"/>
        <end position="293"/>
    </location>
</feature>
<keyword evidence="7 10" id="KW-1133">Transmembrane helix</keyword>
<dbReference type="EMBL" id="CAESAN010000014">
    <property type="protein sequence ID" value="CAB4337318.1"/>
    <property type="molecule type" value="Genomic_DNA"/>
</dbReference>
<dbReference type="PANTHER" id="PTHR47755:SF1">
    <property type="entry name" value="CELL DIVISION PROTEIN FTSX"/>
    <property type="match status" value="1"/>
</dbReference>
<evidence type="ECO:0000256" key="10">
    <source>
        <dbReference type="SAM" id="Phobius"/>
    </source>
</evidence>
<gene>
    <name evidence="13" type="ORF">UFOPK3547_00280</name>
</gene>